<keyword evidence="1" id="KW-0472">Membrane</keyword>
<organism evidence="2 3">
    <name type="scientific">Spirosoma profusum</name>
    <dbReference type="NCBI Taxonomy" id="2771354"/>
    <lineage>
        <taxon>Bacteria</taxon>
        <taxon>Pseudomonadati</taxon>
        <taxon>Bacteroidota</taxon>
        <taxon>Cytophagia</taxon>
        <taxon>Cytophagales</taxon>
        <taxon>Cytophagaceae</taxon>
        <taxon>Spirosoma</taxon>
    </lineage>
</organism>
<keyword evidence="1" id="KW-0812">Transmembrane</keyword>
<accession>A0A927AW92</accession>
<comment type="caution">
    <text evidence="2">The sequence shown here is derived from an EMBL/GenBank/DDBJ whole genome shotgun (WGS) entry which is preliminary data.</text>
</comment>
<keyword evidence="1" id="KW-1133">Transmembrane helix</keyword>
<evidence type="ECO:0008006" key="4">
    <source>
        <dbReference type="Google" id="ProtNLM"/>
    </source>
</evidence>
<keyword evidence="3" id="KW-1185">Reference proteome</keyword>
<proteinExistence type="predicted"/>
<dbReference type="Pfam" id="PF12869">
    <property type="entry name" value="tRNA_anti-like"/>
    <property type="match status" value="1"/>
</dbReference>
<protein>
    <recommendedName>
        <fullName evidence="4">tRNA_anti-like</fullName>
    </recommendedName>
</protein>
<dbReference type="InterPro" id="IPR024422">
    <property type="entry name" value="Protein_unknown_function_OB"/>
</dbReference>
<feature type="transmembrane region" description="Helical" evidence="1">
    <location>
        <begin position="7"/>
        <end position="26"/>
    </location>
</feature>
<name>A0A927AW92_9BACT</name>
<sequence>MPKFLRYFLYALAFFFVLGIIARLGGDNKPTTETDSKATTELTATQKDSIAKAEAETIKKNTIPADNLVSFYMENEVKADKELKDKEFYVSGKIDAIAKDITNNIYITLKSQDPIRNVQCFIDDENAVAELSKGQKVLVKGTCSGLMMNVLMKDCQVINKP</sequence>
<evidence type="ECO:0000313" key="3">
    <source>
        <dbReference type="Proteomes" id="UP000598820"/>
    </source>
</evidence>
<dbReference type="AlphaFoldDB" id="A0A927AW92"/>
<dbReference type="Proteomes" id="UP000598820">
    <property type="component" value="Unassembled WGS sequence"/>
</dbReference>
<gene>
    <name evidence="2" type="ORF">IC229_33640</name>
</gene>
<reference evidence="2" key="1">
    <citation type="submission" date="2020-09" db="EMBL/GenBank/DDBJ databases">
        <authorList>
            <person name="Kim M.K."/>
        </authorList>
    </citation>
    <scope>NUCLEOTIDE SEQUENCE</scope>
    <source>
        <strain evidence="2">BT702</strain>
    </source>
</reference>
<evidence type="ECO:0000313" key="2">
    <source>
        <dbReference type="EMBL" id="MBD2705600.1"/>
    </source>
</evidence>
<dbReference type="RefSeq" id="WP_190893198.1">
    <property type="nucleotide sequence ID" value="NZ_JACWZY010000062.1"/>
</dbReference>
<evidence type="ECO:0000256" key="1">
    <source>
        <dbReference type="SAM" id="Phobius"/>
    </source>
</evidence>
<dbReference type="EMBL" id="JACWZY010000062">
    <property type="protein sequence ID" value="MBD2705600.1"/>
    <property type="molecule type" value="Genomic_DNA"/>
</dbReference>